<dbReference type="AlphaFoldDB" id="A0A7S2QB03"/>
<evidence type="ECO:0000313" key="2">
    <source>
        <dbReference type="EMBL" id="CAD9637622.1"/>
    </source>
</evidence>
<evidence type="ECO:0000256" key="1">
    <source>
        <dbReference type="SAM" id="MobiDB-lite"/>
    </source>
</evidence>
<proteinExistence type="predicted"/>
<feature type="region of interest" description="Disordered" evidence="1">
    <location>
        <begin position="198"/>
        <end position="232"/>
    </location>
</feature>
<feature type="region of interest" description="Disordered" evidence="1">
    <location>
        <begin position="82"/>
        <end position="120"/>
    </location>
</feature>
<accession>A0A7S2QB03</accession>
<gene>
    <name evidence="2" type="ORF">BRAN1462_LOCUS55444</name>
</gene>
<dbReference type="EMBL" id="HBGW01087509">
    <property type="protein sequence ID" value="CAD9637622.1"/>
    <property type="molecule type" value="Transcribed_RNA"/>
</dbReference>
<name>A0A7S2QB03_9DINO</name>
<organism evidence="2">
    <name type="scientific">Zooxanthella nutricula</name>
    <dbReference type="NCBI Taxonomy" id="1333877"/>
    <lineage>
        <taxon>Eukaryota</taxon>
        <taxon>Sar</taxon>
        <taxon>Alveolata</taxon>
        <taxon>Dinophyceae</taxon>
        <taxon>Peridiniales</taxon>
        <taxon>Peridiniales incertae sedis</taxon>
        <taxon>Zooxanthella</taxon>
    </lineage>
</organism>
<reference evidence="2" key="1">
    <citation type="submission" date="2021-01" db="EMBL/GenBank/DDBJ databases">
        <authorList>
            <person name="Corre E."/>
            <person name="Pelletier E."/>
            <person name="Niang G."/>
            <person name="Scheremetjew M."/>
            <person name="Finn R."/>
            <person name="Kale V."/>
            <person name="Holt S."/>
            <person name="Cochrane G."/>
            <person name="Meng A."/>
            <person name="Brown T."/>
            <person name="Cohen L."/>
        </authorList>
    </citation>
    <scope>NUCLEOTIDE SEQUENCE</scope>
    <source>
        <strain evidence="2">RCC3387</strain>
    </source>
</reference>
<protein>
    <submittedName>
        <fullName evidence="2">Uncharacterized protein</fullName>
    </submittedName>
</protein>
<sequence>MRPQYGLDIARSKSIMSQMITELKQLNEGAGAFRGQLIELVQALHDMRLNSRDMVEDVETGVSAFSPDESPKFRKLRHSLAPPAVASTDSREPPARGSQSSVSVPDDDGEISGDDDRGRALGMSLHDIRQELAGSISLQGQHASEHRPPLIVVGQTTVDEANEKLQHQIDKIMNHIERKLATAGLPTETVRDILSEFQAASGEEHDDDDDCSITSRDSLEAESICSAEKSWE</sequence>